<evidence type="ECO:0000256" key="1">
    <source>
        <dbReference type="ARBA" id="ARBA00005898"/>
    </source>
</evidence>
<comment type="caution">
    <text evidence="7">Lacks conserved residue(s) required for the propagation of feature annotation.</text>
</comment>
<comment type="caution">
    <text evidence="12">The sequence shown here is derived from an EMBL/GenBank/DDBJ whole genome shotgun (WGS) entry which is preliminary data.</text>
</comment>
<comment type="pathway">
    <text evidence="7 8">Cell wall biogenesis; peptidoglycan biosynthesis.</text>
</comment>
<dbReference type="Gene3D" id="3.90.190.20">
    <property type="entry name" value="Mur ligase, C-terminal domain"/>
    <property type="match status" value="1"/>
</dbReference>
<keyword evidence="13" id="KW-1185">Reference proteome</keyword>
<dbReference type="Gene3D" id="3.40.1390.10">
    <property type="entry name" value="MurE/MurF, N-terminal domain"/>
    <property type="match status" value="1"/>
</dbReference>
<keyword evidence="7 12" id="KW-0436">Ligase</keyword>
<feature type="domain" description="Mur ligase N-terminal catalytic" evidence="9">
    <location>
        <begin position="24"/>
        <end position="97"/>
    </location>
</feature>
<dbReference type="InterPro" id="IPR035911">
    <property type="entry name" value="MurE/MurF_N"/>
</dbReference>
<evidence type="ECO:0000256" key="6">
    <source>
        <dbReference type="ARBA" id="ARBA00023316"/>
    </source>
</evidence>
<dbReference type="SUPFAM" id="SSF63418">
    <property type="entry name" value="MurE/MurF N-terminal domain"/>
    <property type="match status" value="1"/>
</dbReference>
<dbReference type="NCBIfam" id="TIGR01085">
    <property type="entry name" value="murE"/>
    <property type="match status" value="1"/>
</dbReference>
<evidence type="ECO:0000256" key="2">
    <source>
        <dbReference type="ARBA" id="ARBA00022618"/>
    </source>
</evidence>
<proteinExistence type="inferred from homology"/>
<reference evidence="12 13" key="1">
    <citation type="submission" date="2020-08" db="EMBL/GenBank/DDBJ databases">
        <title>Genomic Encyclopedia of Type Strains, Phase III (KMG-III): the genomes of soil and plant-associated and newly described type strains.</title>
        <authorList>
            <person name="Whitman W."/>
        </authorList>
    </citation>
    <scope>NUCLEOTIDE SEQUENCE [LARGE SCALE GENOMIC DNA]</scope>
    <source>
        <strain evidence="12 13">CECT 7247</strain>
    </source>
</reference>
<feature type="binding site" evidence="7">
    <location>
        <position position="188"/>
    </location>
    <ligand>
        <name>UDP-N-acetyl-alpha-D-muramoyl-L-alanyl-D-glutamate</name>
        <dbReference type="ChEBI" id="CHEBI:83900"/>
    </ligand>
</feature>
<feature type="modified residue" description="N6-carboxylysine" evidence="7">
    <location>
        <position position="228"/>
    </location>
</feature>
<evidence type="ECO:0000259" key="11">
    <source>
        <dbReference type="Pfam" id="PF08245"/>
    </source>
</evidence>
<keyword evidence="6 7" id="KW-0961">Cell wall biogenesis/degradation</keyword>
<dbReference type="PANTHER" id="PTHR23135">
    <property type="entry name" value="MUR LIGASE FAMILY MEMBER"/>
    <property type="match status" value="1"/>
</dbReference>
<dbReference type="PANTHER" id="PTHR23135:SF4">
    <property type="entry name" value="UDP-N-ACETYLMURAMOYL-L-ALANYL-D-GLUTAMATE--2,6-DIAMINOPIMELATE LIGASE MURE HOMOLOG, CHLOROPLASTIC"/>
    <property type="match status" value="1"/>
</dbReference>
<comment type="subcellular location">
    <subcellularLocation>
        <location evidence="7 8">Cytoplasm</location>
    </subcellularLocation>
</comment>
<comment type="similarity">
    <text evidence="1 7">Belongs to the MurCDEF family. MurE subfamily.</text>
</comment>
<keyword evidence="5 7" id="KW-0131">Cell cycle</keyword>
<feature type="binding site" evidence="7">
    <location>
        <position position="403"/>
    </location>
    <ligand>
        <name>meso-2,6-diaminopimelate</name>
        <dbReference type="ChEBI" id="CHEBI:57791"/>
    </ligand>
</feature>
<dbReference type="InterPro" id="IPR005761">
    <property type="entry name" value="UDP-N-AcMur-Glu-dNH2Pim_ligase"/>
</dbReference>
<feature type="short sequence motif" description="Meso-diaminopimelate recognition motif" evidence="7">
    <location>
        <begin position="427"/>
        <end position="430"/>
    </location>
</feature>
<dbReference type="SUPFAM" id="SSF53623">
    <property type="entry name" value="MurD-like peptide ligases, catalytic domain"/>
    <property type="match status" value="1"/>
</dbReference>
<dbReference type="Proteomes" id="UP000574369">
    <property type="component" value="Unassembled WGS sequence"/>
</dbReference>
<feature type="domain" description="Mur ligase C-terminal" evidence="10">
    <location>
        <begin position="350"/>
        <end position="480"/>
    </location>
</feature>
<feature type="binding site" evidence="7">
    <location>
        <begin position="427"/>
        <end position="430"/>
    </location>
    <ligand>
        <name>meso-2,6-diaminopimelate</name>
        <dbReference type="ChEBI" id="CHEBI:57791"/>
    </ligand>
</feature>
<dbReference type="InterPro" id="IPR000713">
    <property type="entry name" value="Mur_ligase_N"/>
</dbReference>
<evidence type="ECO:0000313" key="12">
    <source>
        <dbReference type="EMBL" id="MBB3197142.1"/>
    </source>
</evidence>
<dbReference type="Pfam" id="PF01225">
    <property type="entry name" value="Mur_ligase"/>
    <property type="match status" value="1"/>
</dbReference>
<dbReference type="InterPro" id="IPR013221">
    <property type="entry name" value="Mur_ligase_cen"/>
</dbReference>
<dbReference type="GO" id="GO:0008765">
    <property type="term" value="F:UDP-N-acetylmuramoylalanyl-D-glutamate-2,6-diaminopimelate ligase activity"/>
    <property type="evidence" value="ECO:0007669"/>
    <property type="project" value="UniProtKB-EC"/>
</dbReference>
<dbReference type="InterPro" id="IPR004101">
    <property type="entry name" value="Mur_ligase_C"/>
</dbReference>
<evidence type="ECO:0000256" key="7">
    <source>
        <dbReference type="HAMAP-Rule" id="MF_00208"/>
    </source>
</evidence>
<feature type="binding site" evidence="7">
    <location>
        <position position="478"/>
    </location>
    <ligand>
        <name>meso-2,6-diaminopimelate</name>
        <dbReference type="ChEBI" id="CHEBI:57791"/>
    </ligand>
</feature>
<comment type="PTM">
    <text evidence="7">Carboxylation is probably crucial for Mg(2+) binding and, consequently, for the gamma-phosphate positioning of ATP.</text>
</comment>
<feature type="binding site" evidence="7">
    <location>
        <position position="196"/>
    </location>
    <ligand>
        <name>UDP-N-acetyl-alpha-D-muramoyl-L-alanyl-D-glutamate</name>
        <dbReference type="ChEBI" id="CHEBI:83900"/>
    </ligand>
</feature>
<comment type="function">
    <text evidence="7">Catalyzes the addition of meso-diaminopimelic acid to the nucleotide precursor UDP-N-acetylmuramoyl-L-alanyl-D-glutamate (UMAG) in the biosynthesis of bacterial cell-wall peptidoglycan.</text>
</comment>
<keyword evidence="4 7" id="KW-0573">Peptidoglycan synthesis</keyword>
<keyword evidence="2 7" id="KW-0132">Cell division</keyword>
<dbReference type="EMBL" id="JACHXO010000010">
    <property type="protein sequence ID" value="MBB3197142.1"/>
    <property type="molecule type" value="Genomic_DNA"/>
</dbReference>
<feature type="binding site" evidence="7">
    <location>
        <position position="28"/>
    </location>
    <ligand>
        <name>UDP-N-acetyl-alpha-D-muramoyl-L-alanyl-D-glutamate</name>
        <dbReference type="ChEBI" id="CHEBI:83900"/>
    </ligand>
</feature>
<dbReference type="InterPro" id="IPR036615">
    <property type="entry name" value="Mur_ligase_C_dom_sf"/>
</dbReference>
<evidence type="ECO:0000259" key="9">
    <source>
        <dbReference type="Pfam" id="PF01225"/>
    </source>
</evidence>
<evidence type="ECO:0000259" key="10">
    <source>
        <dbReference type="Pfam" id="PF02875"/>
    </source>
</evidence>
<feature type="domain" description="Mur ligase central" evidence="11">
    <location>
        <begin position="109"/>
        <end position="326"/>
    </location>
</feature>
<feature type="binding site" evidence="7">
    <location>
        <begin position="111"/>
        <end position="117"/>
    </location>
    <ligand>
        <name>ATP</name>
        <dbReference type="ChEBI" id="CHEBI:30616"/>
    </ligand>
</feature>
<dbReference type="HAMAP" id="MF_00208">
    <property type="entry name" value="MurE"/>
    <property type="match status" value="1"/>
</dbReference>
<gene>
    <name evidence="7" type="primary">murE</name>
    <name evidence="12" type="ORF">FHS28_004567</name>
</gene>
<accession>A0ABR6GZN8</accession>
<evidence type="ECO:0000313" key="13">
    <source>
        <dbReference type="Proteomes" id="UP000574369"/>
    </source>
</evidence>
<dbReference type="InterPro" id="IPR036565">
    <property type="entry name" value="Mur-like_cat_sf"/>
</dbReference>
<dbReference type="NCBIfam" id="NF001126">
    <property type="entry name" value="PRK00139.1-4"/>
    <property type="match status" value="1"/>
</dbReference>
<feature type="binding site" evidence="7">
    <location>
        <begin position="161"/>
        <end position="162"/>
    </location>
    <ligand>
        <name>UDP-N-acetyl-alpha-D-muramoyl-L-alanyl-D-glutamate</name>
        <dbReference type="ChEBI" id="CHEBI:83900"/>
    </ligand>
</feature>
<keyword evidence="7" id="KW-0460">Magnesium</keyword>
<dbReference type="RefSeq" id="WP_088454105.1">
    <property type="nucleotide sequence ID" value="NZ_JACHXO010000010.1"/>
</dbReference>
<evidence type="ECO:0000256" key="4">
    <source>
        <dbReference type="ARBA" id="ARBA00022984"/>
    </source>
</evidence>
<dbReference type="Pfam" id="PF08245">
    <property type="entry name" value="Mur_ligase_M"/>
    <property type="match status" value="1"/>
</dbReference>
<keyword evidence="3 7" id="KW-0133">Cell shape</keyword>
<protein>
    <recommendedName>
        <fullName evidence="7">UDP-N-acetylmuramoyl-L-alanyl-D-glutamate--2,6-diaminopimelate ligase</fullName>
        <ecNumber evidence="7">6.3.2.13</ecNumber>
    </recommendedName>
    <alternativeName>
        <fullName evidence="7">Meso-A2pm-adding enzyme</fullName>
    </alternativeName>
    <alternativeName>
        <fullName evidence="7">Meso-diaminopimelate-adding enzyme</fullName>
    </alternativeName>
    <alternativeName>
        <fullName evidence="7">UDP-MurNAc-L-Ala-D-Glu:meso-diaminopimelate ligase</fullName>
    </alternativeName>
    <alternativeName>
        <fullName evidence="7">UDP-MurNAc-tripeptide synthetase</fullName>
    </alternativeName>
    <alternativeName>
        <fullName evidence="7">UDP-N-acetylmuramyl-tripeptide synthetase</fullName>
    </alternativeName>
</protein>
<evidence type="ECO:0000256" key="5">
    <source>
        <dbReference type="ARBA" id="ARBA00023306"/>
    </source>
</evidence>
<comment type="catalytic activity">
    <reaction evidence="7">
        <text>UDP-N-acetyl-alpha-D-muramoyl-L-alanyl-D-glutamate + meso-2,6-diaminopimelate + ATP = UDP-N-acetyl-alpha-D-muramoyl-L-alanyl-gamma-D-glutamyl-meso-2,6-diaminopimelate + ADP + phosphate + H(+)</text>
        <dbReference type="Rhea" id="RHEA:23676"/>
        <dbReference type="ChEBI" id="CHEBI:15378"/>
        <dbReference type="ChEBI" id="CHEBI:30616"/>
        <dbReference type="ChEBI" id="CHEBI:43474"/>
        <dbReference type="ChEBI" id="CHEBI:57791"/>
        <dbReference type="ChEBI" id="CHEBI:83900"/>
        <dbReference type="ChEBI" id="CHEBI:83905"/>
        <dbReference type="ChEBI" id="CHEBI:456216"/>
        <dbReference type="EC" id="6.3.2.13"/>
    </reaction>
</comment>
<evidence type="ECO:0000256" key="8">
    <source>
        <dbReference type="RuleBase" id="RU004135"/>
    </source>
</evidence>
<dbReference type="Pfam" id="PF02875">
    <property type="entry name" value="Mur_ligase_C"/>
    <property type="match status" value="1"/>
</dbReference>
<sequence length="510" mass="53990">MLMHLKSPEAAARWLQEWTPSGQLRTDSRLVGAGDAFIAWPGYAKDARQFVAGALAAGAATCLVEDQGVAEYGFVDARIASLPDLKARCGQIASAFYGEPSSELQVLAVTGTNGKTSSAWWIAQALTLLGSRCGVVGTLGVGQPPVPGASTHGSIEATGLTTPDPVRLQEAFRRMRDDGFGACAIEASSIGIEEHRLTGTRIQVALFTNFTLDHLDYHGSMDAYWAAKRRLFSWPGLRAAVLNLDDAKGAELAAELSASSALDASAPGLDVWTYGLNRSDARLWAEDLRHEAQGLAFTLREGAQSVPVQTGLIGDYNVSNLLGVMAGLRALGHALDDIARVAAQVTPVPGRMQRVGNGRELPQLVVDYAHTPDALEKALQALQPLAAARGGELRVVFGCGGNRDPGKRPLMGAIAARLAPHVVLTSDNPRDEDPARILADIEAGLPAQSARLVLADRAEAIATAVREAGARDVVLIAGKGHEDYQEIRGERRPFSDVQAARAALIERAGL</sequence>
<dbReference type="SUPFAM" id="SSF53244">
    <property type="entry name" value="MurD-like peptide ligases, peptide-binding domain"/>
    <property type="match status" value="1"/>
</dbReference>
<feature type="binding site" evidence="7">
    <location>
        <position position="482"/>
    </location>
    <ligand>
        <name>meso-2,6-diaminopimelate</name>
        <dbReference type="ChEBI" id="CHEBI:57791"/>
    </ligand>
</feature>
<evidence type="ECO:0000256" key="3">
    <source>
        <dbReference type="ARBA" id="ARBA00022960"/>
    </source>
</evidence>
<keyword evidence="7" id="KW-0067">ATP-binding</keyword>
<organism evidence="12 13">
    <name type="scientific">Roseateles terrae</name>
    <dbReference type="NCBI Taxonomy" id="431060"/>
    <lineage>
        <taxon>Bacteria</taxon>
        <taxon>Pseudomonadati</taxon>
        <taxon>Pseudomonadota</taxon>
        <taxon>Betaproteobacteria</taxon>
        <taxon>Burkholderiales</taxon>
        <taxon>Sphaerotilaceae</taxon>
        <taxon>Roseateles</taxon>
    </lineage>
</organism>
<dbReference type="EC" id="6.3.2.13" evidence="7"/>
<keyword evidence="7" id="KW-0963">Cytoplasm</keyword>
<name>A0ABR6GZN8_9BURK</name>
<dbReference type="Gene3D" id="3.40.1190.10">
    <property type="entry name" value="Mur-like, catalytic domain"/>
    <property type="match status" value="1"/>
</dbReference>
<keyword evidence="7" id="KW-0547">Nucleotide-binding</keyword>
<comment type="cofactor">
    <cofactor evidence="7">
        <name>Mg(2+)</name>
        <dbReference type="ChEBI" id="CHEBI:18420"/>
    </cofactor>
</comment>